<proteinExistence type="predicted"/>
<name>A0A5B7J6V1_PORTR</name>
<protein>
    <submittedName>
        <fullName evidence="2">Uncharacterized protein</fullName>
    </submittedName>
</protein>
<dbReference type="Proteomes" id="UP000324222">
    <property type="component" value="Unassembled WGS sequence"/>
</dbReference>
<evidence type="ECO:0000313" key="3">
    <source>
        <dbReference type="Proteomes" id="UP000324222"/>
    </source>
</evidence>
<organism evidence="2 3">
    <name type="scientific">Portunus trituberculatus</name>
    <name type="common">Swimming crab</name>
    <name type="synonym">Neptunus trituberculatus</name>
    <dbReference type="NCBI Taxonomy" id="210409"/>
    <lineage>
        <taxon>Eukaryota</taxon>
        <taxon>Metazoa</taxon>
        <taxon>Ecdysozoa</taxon>
        <taxon>Arthropoda</taxon>
        <taxon>Crustacea</taxon>
        <taxon>Multicrustacea</taxon>
        <taxon>Malacostraca</taxon>
        <taxon>Eumalacostraca</taxon>
        <taxon>Eucarida</taxon>
        <taxon>Decapoda</taxon>
        <taxon>Pleocyemata</taxon>
        <taxon>Brachyura</taxon>
        <taxon>Eubrachyura</taxon>
        <taxon>Portunoidea</taxon>
        <taxon>Portunidae</taxon>
        <taxon>Portuninae</taxon>
        <taxon>Portunus</taxon>
    </lineage>
</organism>
<dbReference type="AlphaFoldDB" id="A0A5B7J6V1"/>
<accession>A0A5B7J6V1</accession>
<gene>
    <name evidence="2" type="ORF">E2C01_084663</name>
</gene>
<comment type="caution">
    <text evidence="2">The sequence shown here is derived from an EMBL/GenBank/DDBJ whole genome shotgun (WGS) entry which is preliminary data.</text>
</comment>
<keyword evidence="3" id="KW-1185">Reference proteome</keyword>
<evidence type="ECO:0000256" key="1">
    <source>
        <dbReference type="SAM" id="MobiDB-lite"/>
    </source>
</evidence>
<dbReference type="EMBL" id="VSRR010081912">
    <property type="protein sequence ID" value="MPC89706.1"/>
    <property type="molecule type" value="Genomic_DNA"/>
</dbReference>
<evidence type="ECO:0000313" key="2">
    <source>
        <dbReference type="EMBL" id="MPC89706.1"/>
    </source>
</evidence>
<sequence length="119" mass="13660">MRDGMERGGEGRGKDGWDEGRLGYNWYEVGMEEQNEERWVTDKTDALSFTPSSEAALQTHYERTDSAGTQQSFTSVITSVTVKILTFLFSPLPEPARRRSHDHRVRWGRGRCSPYEMTP</sequence>
<reference evidence="2 3" key="1">
    <citation type="submission" date="2019-05" db="EMBL/GenBank/DDBJ databases">
        <title>Another draft genome of Portunus trituberculatus and its Hox gene families provides insights of decapod evolution.</title>
        <authorList>
            <person name="Jeong J.-H."/>
            <person name="Song I."/>
            <person name="Kim S."/>
            <person name="Choi T."/>
            <person name="Kim D."/>
            <person name="Ryu S."/>
            <person name="Kim W."/>
        </authorList>
    </citation>
    <scope>NUCLEOTIDE SEQUENCE [LARGE SCALE GENOMIC DNA]</scope>
    <source>
        <tissue evidence="2">Muscle</tissue>
    </source>
</reference>
<feature type="region of interest" description="Disordered" evidence="1">
    <location>
        <begin position="1"/>
        <end position="20"/>
    </location>
</feature>